<accession>A0A1H9N187</accession>
<dbReference type="Pfam" id="PF18019">
    <property type="entry name" value="Cas3_HD"/>
    <property type="match status" value="1"/>
</dbReference>
<keyword evidence="5" id="KW-0547">Nucleotide-binding</keyword>
<dbReference type="CDD" id="cd17930">
    <property type="entry name" value="DEXHc_cas3"/>
    <property type="match status" value="1"/>
</dbReference>
<dbReference type="Pfam" id="PF18395">
    <property type="entry name" value="Cas3_C"/>
    <property type="match status" value="1"/>
</dbReference>
<keyword evidence="6" id="KW-0378">Hydrolase</keyword>
<dbReference type="GO" id="GO:0016787">
    <property type="term" value="F:hydrolase activity"/>
    <property type="evidence" value="ECO:0007669"/>
    <property type="project" value="UniProtKB-KW"/>
</dbReference>
<feature type="domain" description="HD Cas3-type" evidence="11">
    <location>
        <begin position="20"/>
        <end position="233"/>
    </location>
</feature>
<dbReference type="EMBL" id="FOGP01000001">
    <property type="protein sequence ID" value="SER29489.1"/>
    <property type="molecule type" value="Genomic_DNA"/>
</dbReference>
<dbReference type="GO" id="GO:0004518">
    <property type="term" value="F:nuclease activity"/>
    <property type="evidence" value="ECO:0007669"/>
    <property type="project" value="UniProtKB-KW"/>
</dbReference>
<dbReference type="Gene3D" id="1.10.3210.30">
    <property type="match status" value="1"/>
</dbReference>
<evidence type="ECO:0000313" key="13">
    <source>
        <dbReference type="Proteomes" id="UP000199128"/>
    </source>
</evidence>
<comment type="similarity">
    <text evidence="2">In the central section; belongs to the CRISPR-associated helicase Cas3 family.</text>
</comment>
<keyword evidence="3" id="KW-0540">Nuclease</keyword>
<dbReference type="InterPro" id="IPR006483">
    <property type="entry name" value="CRISPR-assoc_Cas3_HD"/>
</dbReference>
<keyword evidence="8" id="KW-0067">ATP-binding</keyword>
<dbReference type="GO" id="GO:0005524">
    <property type="term" value="F:ATP binding"/>
    <property type="evidence" value="ECO:0007669"/>
    <property type="project" value="UniProtKB-KW"/>
</dbReference>
<dbReference type="PANTHER" id="PTHR47963">
    <property type="entry name" value="DEAD-BOX ATP-DEPENDENT RNA HELICASE 47, MITOCHONDRIAL"/>
    <property type="match status" value="1"/>
</dbReference>
<evidence type="ECO:0000256" key="4">
    <source>
        <dbReference type="ARBA" id="ARBA00022723"/>
    </source>
</evidence>
<dbReference type="NCBIfam" id="TIGR01596">
    <property type="entry name" value="cas3_HD"/>
    <property type="match status" value="1"/>
</dbReference>
<evidence type="ECO:0000259" key="11">
    <source>
        <dbReference type="PROSITE" id="PS51643"/>
    </source>
</evidence>
<organism evidence="12 13">
    <name type="scientific">Parafannyhessea umbonata</name>
    <dbReference type="NCBI Taxonomy" id="604330"/>
    <lineage>
        <taxon>Bacteria</taxon>
        <taxon>Bacillati</taxon>
        <taxon>Actinomycetota</taxon>
        <taxon>Coriobacteriia</taxon>
        <taxon>Coriobacteriales</taxon>
        <taxon>Atopobiaceae</taxon>
        <taxon>Parafannyhessea</taxon>
    </lineage>
</organism>
<evidence type="ECO:0000256" key="9">
    <source>
        <dbReference type="ARBA" id="ARBA00023118"/>
    </source>
</evidence>
<proteinExistence type="inferred from homology"/>
<dbReference type="InterPro" id="IPR038257">
    <property type="entry name" value="CRISPR-assoc_Cas3_HD_sf"/>
</dbReference>
<dbReference type="InterPro" id="IPR050547">
    <property type="entry name" value="DEAD_box_RNA_helicases"/>
</dbReference>
<protein>
    <submittedName>
        <fullName evidence="12">CRISPR-associated helicase, Cas3 family</fullName>
    </submittedName>
</protein>
<dbReference type="RefSeq" id="WP_180371312.1">
    <property type="nucleotide sequence ID" value="NZ_FOGP01000001.1"/>
</dbReference>
<sequence>MRQALSNKAKSLWAKSDRESGDAWLPLYVHLLDALGVAGLLWDRWLPEGTKESIARFVGGDLELARKTYLFLSAVHDLGKATPLFQSKPVASGQGFPGSLAWKPEHAGLYIRPDLASVRHPLHAVAGQVLLEQFFCDRGWDARVAASYASVIGSHHGVFPDSGVVRDASLSEVELGISGEGADGWKAVHRELVEFMLNVARLDATTFSHLSNCVLPVPIASLLTGLVIMADWMASDGEVFPLIPLDCGGLGDADDGFWPAFERRLRKAWNDLSIAPAWSEQYLPETNSGRLLFERFDLPASATPHPIQEEVIEIAQRLETPGLMLIEAPMGEGKTEAALAAAEILAARFGRGGVCVALPTMATTDAMFARVHNWLDRLPHGDLPSKSLFLAHGKSRLNEEFSGIVKRSRSACLSVDAWEHSEPRDAEARMPDRSWRTESAFASDWMFGRKKGMLSNFVVCTVDQVLMAALNMRHLSMRHIAVANKVVIIDECHAYDAYMQEYLRRALEWLGYWGTPVILLSATLPHKQRIDMTESYLRGRRSSLELPLTSRRSALSWKDKIGRRECRQAPNAESRPLDKLPEEAYPLITYTSDVTVEWARCASSGRRCDVRLFVHDEASMPVEKLLSNLLSEGGCAGVICDTVSRAQNAADRLGKLFGQDAVILDHSRFVDIDRMAIEERIRGLLGPASTIENGLRPRLLIVVGTQVLEQSLDIDFDVLVTDVAPVDLLLQRMGRMHRHLRGNGESSRPRALRTPQCYLTGVSGWGGIPRFEPGITSVYDAASLYESLAALDIDEGSRTTTISIPEDISHLVQTAYSTGIRTLIPDAWKSKWVEACRKRDMNAGRKKSRANQCRIQSAARMQRERYSLIEMAATHSTTELEADFDAGSRAIRDTQESVDVLLLRRTGDGLALLPWVGDERHGVRKGGSVPIDTVPPPALAKVVAQSSVRLPLSLCPAGELESLILELEDACSMYVGAWQESPWLVGRLVLPLDEGAGSFVARIHGHKVTYTARGGIACQIAGS</sequence>
<name>A0A1H9N187_9ACTN</name>
<dbReference type="SMART" id="SM00487">
    <property type="entry name" value="DEXDc"/>
    <property type="match status" value="1"/>
</dbReference>
<feature type="domain" description="Helicase ATP-binding" evidence="10">
    <location>
        <begin position="315"/>
        <end position="542"/>
    </location>
</feature>
<dbReference type="Gene3D" id="3.40.50.300">
    <property type="entry name" value="P-loop containing nucleotide triphosphate hydrolases"/>
    <property type="match status" value="2"/>
</dbReference>
<reference evidence="13" key="1">
    <citation type="submission" date="2016-10" db="EMBL/GenBank/DDBJ databases">
        <authorList>
            <person name="Varghese N."/>
            <person name="Submissions S."/>
        </authorList>
    </citation>
    <scope>NUCLEOTIDE SEQUENCE [LARGE SCALE GENOMIC DNA]</scope>
    <source>
        <strain evidence="13">KHGC19</strain>
    </source>
</reference>
<keyword evidence="9" id="KW-0051">Antiviral defense</keyword>
<evidence type="ECO:0000256" key="1">
    <source>
        <dbReference type="ARBA" id="ARBA00006847"/>
    </source>
</evidence>
<evidence type="ECO:0000256" key="6">
    <source>
        <dbReference type="ARBA" id="ARBA00022801"/>
    </source>
</evidence>
<dbReference type="NCBIfam" id="TIGR01587">
    <property type="entry name" value="cas3_core"/>
    <property type="match status" value="1"/>
</dbReference>
<gene>
    <name evidence="12" type="ORF">SAMN05216446_0090</name>
</gene>
<comment type="similarity">
    <text evidence="1">In the N-terminal section; belongs to the CRISPR-associated nuclease Cas3-HD family.</text>
</comment>
<dbReference type="InterPro" id="IPR006474">
    <property type="entry name" value="Helicase_Cas3_CRISPR-ass_core"/>
</dbReference>
<dbReference type="GO" id="GO:0046872">
    <property type="term" value="F:metal ion binding"/>
    <property type="evidence" value="ECO:0007669"/>
    <property type="project" value="UniProtKB-KW"/>
</dbReference>
<dbReference type="InterPro" id="IPR027417">
    <property type="entry name" value="P-loop_NTPase"/>
</dbReference>
<evidence type="ECO:0000259" key="10">
    <source>
        <dbReference type="PROSITE" id="PS51192"/>
    </source>
</evidence>
<evidence type="ECO:0000313" key="12">
    <source>
        <dbReference type="EMBL" id="SER29489.1"/>
    </source>
</evidence>
<dbReference type="CDD" id="cd09641">
    <property type="entry name" value="Cas3''_I"/>
    <property type="match status" value="1"/>
</dbReference>
<dbReference type="InterPro" id="IPR041372">
    <property type="entry name" value="Cas3_C"/>
</dbReference>
<evidence type="ECO:0000256" key="3">
    <source>
        <dbReference type="ARBA" id="ARBA00022722"/>
    </source>
</evidence>
<evidence type="ECO:0000256" key="7">
    <source>
        <dbReference type="ARBA" id="ARBA00022806"/>
    </source>
</evidence>
<evidence type="ECO:0000256" key="5">
    <source>
        <dbReference type="ARBA" id="ARBA00022741"/>
    </source>
</evidence>
<dbReference type="PANTHER" id="PTHR47963:SF9">
    <property type="entry name" value="CRISPR-ASSOCIATED ENDONUCLEASE_HELICASE CAS3"/>
    <property type="match status" value="1"/>
</dbReference>
<dbReference type="GO" id="GO:0003724">
    <property type="term" value="F:RNA helicase activity"/>
    <property type="evidence" value="ECO:0007669"/>
    <property type="project" value="TreeGrafter"/>
</dbReference>
<dbReference type="Pfam" id="PF22590">
    <property type="entry name" value="Cas3-like_C_2"/>
    <property type="match status" value="1"/>
</dbReference>
<dbReference type="SUPFAM" id="SSF52540">
    <property type="entry name" value="P-loop containing nucleoside triphosphate hydrolases"/>
    <property type="match status" value="1"/>
</dbReference>
<dbReference type="Proteomes" id="UP000199128">
    <property type="component" value="Unassembled WGS sequence"/>
</dbReference>
<evidence type="ECO:0000256" key="8">
    <source>
        <dbReference type="ARBA" id="ARBA00022840"/>
    </source>
</evidence>
<dbReference type="AlphaFoldDB" id="A0A1H9N187"/>
<dbReference type="InterPro" id="IPR014001">
    <property type="entry name" value="Helicase_ATP-bd"/>
</dbReference>
<dbReference type="PROSITE" id="PS51643">
    <property type="entry name" value="HD_CAS3"/>
    <property type="match status" value="1"/>
</dbReference>
<dbReference type="PROSITE" id="PS51192">
    <property type="entry name" value="HELICASE_ATP_BIND_1"/>
    <property type="match status" value="1"/>
</dbReference>
<evidence type="ECO:0000256" key="2">
    <source>
        <dbReference type="ARBA" id="ARBA00009046"/>
    </source>
</evidence>
<dbReference type="GO" id="GO:0003723">
    <property type="term" value="F:RNA binding"/>
    <property type="evidence" value="ECO:0007669"/>
    <property type="project" value="TreeGrafter"/>
</dbReference>
<dbReference type="GO" id="GO:0051607">
    <property type="term" value="P:defense response to virus"/>
    <property type="evidence" value="ECO:0007669"/>
    <property type="project" value="UniProtKB-KW"/>
</dbReference>
<keyword evidence="7" id="KW-0347">Helicase</keyword>
<keyword evidence="4" id="KW-0479">Metal-binding</keyword>
<dbReference type="InterPro" id="IPR054712">
    <property type="entry name" value="Cas3-like_dom"/>
</dbReference>